<proteinExistence type="predicted"/>
<name>A0A1L9TU00_9EURO</name>
<evidence type="ECO:0000313" key="1">
    <source>
        <dbReference type="EMBL" id="OJJ62828.1"/>
    </source>
</evidence>
<gene>
    <name evidence="1" type="ORF">ASPSYDRAFT_28445</name>
</gene>
<accession>A0A1L9TU00</accession>
<dbReference type="RefSeq" id="XP_040706634.1">
    <property type="nucleotide sequence ID" value="XM_040844523.1"/>
</dbReference>
<dbReference type="GeneID" id="63760596"/>
<dbReference type="VEuPathDB" id="FungiDB:ASPSYDRAFT_28445"/>
<dbReference type="AlphaFoldDB" id="A0A1L9TU00"/>
<evidence type="ECO:0000313" key="2">
    <source>
        <dbReference type="Proteomes" id="UP000184356"/>
    </source>
</evidence>
<dbReference type="OrthoDB" id="10360682at2759"/>
<reference evidence="2" key="1">
    <citation type="journal article" date="2017" name="Genome Biol.">
        <title>Comparative genomics reveals high biological diversity and specific adaptations in the industrially and medically important fungal genus Aspergillus.</title>
        <authorList>
            <person name="de Vries R.P."/>
            <person name="Riley R."/>
            <person name="Wiebenga A."/>
            <person name="Aguilar-Osorio G."/>
            <person name="Amillis S."/>
            <person name="Uchima C.A."/>
            <person name="Anderluh G."/>
            <person name="Asadollahi M."/>
            <person name="Askin M."/>
            <person name="Barry K."/>
            <person name="Battaglia E."/>
            <person name="Bayram O."/>
            <person name="Benocci T."/>
            <person name="Braus-Stromeyer S.A."/>
            <person name="Caldana C."/>
            <person name="Canovas D."/>
            <person name="Cerqueira G.C."/>
            <person name="Chen F."/>
            <person name="Chen W."/>
            <person name="Choi C."/>
            <person name="Clum A."/>
            <person name="Dos Santos R.A."/>
            <person name="Damasio A.R."/>
            <person name="Diallinas G."/>
            <person name="Emri T."/>
            <person name="Fekete E."/>
            <person name="Flipphi M."/>
            <person name="Freyberg S."/>
            <person name="Gallo A."/>
            <person name="Gournas C."/>
            <person name="Habgood R."/>
            <person name="Hainaut M."/>
            <person name="Harispe M.L."/>
            <person name="Henrissat B."/>
            <person name="Hilden K.S."/>
            <person name="Hope R."/>
            <person name="Hossain A."/>
            <person name="Karabika E."/>
            <person name="Karaffa L."/>
            <person name="Karanyi Z."/>
            <person name="Krasevec N."/>
            <person name="Kuo A."/>
            <person name="Kusch H."/>
            <person name="LaButti K."/>
            <person name="Lagendijk E.L."/>
            <person name="Lapidus A."/>
            <person name="Levasseur A."/>
            <person name="Lindquist E."/>
            <person name="Lipzen A."/>
            <person name="Logrieco A.F."/>
            <person name="MacCabe A."/>
            <person name="Maekelae M.R."/>
            <person name="Malavazi I."/>
            <person name="Melin P."/>
            <person name="Meyer V."/>
            <person name="Mielnichuk N."/>
            <person name="Miskei M."/>
            <person name="Molnar A.P."/>
            <person name="Mule G."/>
            <person name="Ngan C.Y."/>
            <person name="Orejas M."/>
            <person name="Orosz E."/>
            <person name="Ouedraogo J.P."/>
            <person name="Overkamp K.M."/>
            <person name="Park H.-S."/>
            <person name="Perrone G."/>
            <person name="Piumi F."/>
            <person name="Punt P.J."/>
            <person name="Ram A.F."/>
            <person name="Ramon A."/>
            <person name="Rauscher S."/>
            <person name="Record E."/>
            <person name="Riano-Pachon D.M."/>
            <person name="Robert V."/>
            <person name="Roehrig J."/>
            <person name="Ruller R."/>
            <person name="Salamov A."/>
            <person name="Salih N.S."/>
            <person name="Samson R.A."/>
            <person name="Sandor E."/>
            <person name="Sanguinetti M."/>
            <person name="Schuetze T."/>
            <person name="Sepcic K."/>
            <person name="Shelest E."/>
            <person name="Sherlock G."/>
            <person name="Sophianopoulou V."/>
            <person name="Squina F.M."/>
            <person name="Sun H."/>
            <person name="Susca A."/>
            <person name="Todd R.B."/>
            <person name="Tsang A."/>
            <person name="Unkles S.E."/>
            <person name="van de Wiele N."/>
            <person name="van Rossen-Uffink D."/>
            <person name="Oliveira J.V."/>
            <person name="Vesth T.C."/>
            <person name="Visser J."/>
            <person name="Yu J.-H."/>
            <person name="Zhou M."/>
            <person name="Andersen M.R."/>
            <person name="Archer D.B."/>
            <person name="Baker S.E."/>
            <person name="Benoit I."/>
            <person name="Brakhage A.A."/>
            <person name="Braus G.H."/>
            <person name="Fischer R."/>
            <person name="Frisvad J.C."/>
            <person name="Goldman G.H."/>
            <person name="Houbraken J."/>
            <person name="Oakley B."/>
            <person name="Pocsi I."/>
            <person name="Scazzocchio C."/>
            <person name="Seiboth B."/>
            <person name="vanKuyk P.A."/>
            <person name="Wortman J."/>
            <person name="Dyer P.S."/>
            <person name="Grigoriev I.V."/>
        </authorList>
    </citation>
    <scope>NUCLEOTIDE SEQUENCE [LARGE SCALE GENOMIC DNA]</scope>
    <source>
        <strain evidence="2">CBS 593.65</strain>
    </source>
</reference>
<organism evidence="1 2">
    <name type="scientific">Aspergillus sydowii CBS 593.65</name>
    <dbReference type="NCBI Taxonomy" id="1036612"/>
    <lineage>
        <taxon>Eukaryota</taxon>
        <taxon>Fungi</taxon>
        <taxon>Dikarya</taxon>
        <taxon>Ascomycota</taxon>
        <taxon>Pezizomycotina</taxon>
        <taxon>Eurotiomycetes</taxon>
        <taxon>Eurotiomycetidae</taxon>
        <taxon>Eurotiales</taxon>
        <taxon>Aspergillaceae</taxon>
        <taxon>Aspergillus</taxon>
        <taxon>Aspergillus subgen. Nidulantes</taxon>
    </lineage>
</organism>
<dbReference type="Proteomes" id="UP000184356">
    <property type="component" value="Unassembled WGS sequence"/>
</dbReference>
<dbReference type="EMBL" id="KV878583">
    <property type="protein sequence ID" value="OJJ62828.1"/>
    <property type="molecule type" value="Genomic_DNA"/>
</dbReference>
<protein>
    <submittedName>
        <fullName evidence="1">Uncharacterized protein</fullName>
    </submittedName>
</protein>
<sequence length="171" mass="18703">MKRFVPRAVGKIMHGRTEFDSCTDLRRRAYLIIRSDRWDADFMAITSAKLLSYEVHYDGTSCVMQIMTQDPHHGVGNSRLQVRSRPPLGLIHGLGTKIEANGESALPTPAVVPWYLVSGSAVGSSDEPDFAIDAGNNGRKLCIGRFNAGHWLLGPLPANERTALCLAPSES</sequence>
<keyword evidence="2" id="KW-1185">Reference proteome</keyword>